<dbReference type="GO" id="GO:0016798">
    <property type="term" value="F:hydrolase activity, acting on glycosyl bonds"/>
    <property type="evidence" value="ECO:0007669"/>
    <property type="project" value="UniProtKB-KW"/>
</dbReference>
<keyword evidence="4" id="KW-1185">Reference proteome</keyword>
<proteinExistence type="predicted"/>
<organism evidence="3 4">
    <name type="scientific">Hufsiella arboris</name>
    <dbReference type="NCBI Taxonomy" id="2695275"/>
    <lineage>
        <taxon>Bacteria</taxon>
        <taxon>Pseudomonadati</taxon>
        <taxon>Bacteroidota</taxon>
        <taxon>Sphingobacteriia</taxon>
        <taxon>Sphingobacteriales</taxon>
        <taxon>Sphingobacteriaceae</taxon>
        <taxon>Hufsiella</taxon>
    </lineage>
</organism>
<dbReference type="RefSeq" id="WP_160842473.1">
    <property type="nucleotide sequence ID" value="NZ_WVHT01000001.1"/>
</dbReference>
<sequence length="284" mass="31710">MRFQLGFITSLLLFSKSLFAQADSVQIVQSGWNKSKLAGGVHLFQKNFKGSLFKSNQYVSIVEVKTRKRNKFKLAYERQLLRHTSDFGESSKATAAINGSFFDVKNGGSVDYIKANDSIISGNRLEKDSTRARHQKAAIIIDHNRLDIAKWDGSAEWEQGLKASNILLSGPLLIYHDSLTLADTSAFARLRHPRTAIAKKGNKTYLITVDGRNDNAAGMSLYELEKFLKWFGANNAINLDGGGSTTLWVNARKQKGIVNHPSDNKKWDHEGERKVANAILLIRN</sequence>
<protein>
    <submittedName>
        <fullName evidence="3">Phosphodiester glycosidase family protein</fullName>
    </submittedName>
</protein>
<feature type="domain" description="Phosphodiester glycosidase" evidence="2">
    <location>
        <begin position="92"/>
        <end position="281"/>
    </location>
</feature>
<keyword evidence="1" id="KW-0732">Signal</keyword>
<name>A0A7K1Y456_9SPHI</name>
<evidence type="ECO:0000256" key="1">
    <source>
        <dbReference type="SAM" id="SignalP"/>
    </source>
</evidence>
<dbReference type="EMBL" id="WVHT01000001">
    <property type="protein sequence ID" value="MXV49353.1"/>
    <property type="molecule type" value="Genomic_DNA"/>
</dbReference>
<dbReference type="Proteomes" id="UP000466586">
    <property type="component" value="Unassembled WGS sequence"/>
</dbReference>
<keyword evidence="3" id="KW-0326">Glycosidase</keyword>
<feature type="chain" id="PRO_5029601799" evidence="1">
    <location>
        <begin position="23"/>
        <end position="284"/>
    </location>
</feature>
<dbReference type="Pfam" id="PF09992">
    <property type="entry name" value="NAGPA"/>
    <property type="match status" value="1"/>
</dbReference>
<dbReference type="AlphaFoldDB" id="A0A7K1Y456"/>
<keyword evidence="3" id="KW-0378">Hydrolase</keyword>
<evidence type="ECO:0000259" key="2">
    <source>
        <dbReference type="Pfam" id="PF09992"/>
    </source>
</evidence>
<evidence type="ECO:0000313" key="3">
    <source>
        <dbReference type="EMBL" id="MXV49353.1"/>
    </source>
</evidence>
<comment type="caution">
    <text evidence="3">The sequence shown here is derived from an EMBL/GenBank/DDBJ whole genome shotgun (WGS) entry which is preliminary data.</text>
</comment>
<dbReference type="InterPro" id="IPR018711">
    <property type="entry name" value="NAGPA"/>
</dbReference>
<feature type="signal peptide" evidence="1">
    <location>
        <begin position="1"/>
        <end position="22"/>
    </location>
</feature>
<gene>
    <name evidence="3" type="ORF">GS399_00095</name>
</gene>
<dbReference type="PANTHER" id="PTHR40446:SF2">
    <property type="entry name" value="N-ACETYLGLUCOSAMINE-1-PHOSPHODIESTER ALPHA-N-ACETYLGLUCOSAMINIDASE"/>
    <property type="match status" value="1"/>
</dbReference>
<dbReference type="PANTHER" id="PTHR40446">
    <property type="entry name" value="N-ACETYLGLUCOSAMINE-1-PHOSPHODIESTER ALPHA-N-ACETYLGLUCOSAMINIDASE"/>
    <property type="match status" value="1"/>
</dbReference>
<reference evidence="3 4" key="1">
    <citation type="submission" date="2019-11" db="EMBL/GenBank/DDBJ databases">
        <title>Pedobacter sp. HMF7647 Genome sequencing and assembly.</title>
        <authorList>
            <person name="Kang H."/>
            <person name="Kim H."/>
            <person name="Joh K."/>
        </authorList>
    </citation>
    <scope>NUCLEOTIDE SEQUENCE [LARGE SCALE GENOMIC DNA]</scope>
    <source>
        <strain evidence="3 4">HMF7647</strain>
    </source>
</reference>
<accession>A0A7K1Y456</accession>
<evidence type="ECO:0000313" key="4">
    <source>
        <dbReference type="Proteomes" id="UP000466586"/>
    </source>
</evidence>